<sequence>MTGQQNKRAVLTYGLIQTAETRLNQSSWNIQRRRVEIEKSKKRYPWEEVPTPLPSGGKLWRPQLQPHIKWYVPADLPILLMGAPRAMTQLAVRCSVPVTYPDRDRPRPSVHHEEALRPSKFHLPTALSSGLRDANAYHVSVVEKLCSLAGLCVRAYSPPTVHTTLSPFCNSSRPEPPFQDGVKDGGHAGSCHEAMCIVWIYSFASQRASH</sequence>
<organism evidence="1 2">
    <name type="scientific">Colletotrichum orchidophilum</name>
    <dbReference type="NCBI Taxonomy" id="1209926"/>
    <lineage>
        <taxon>Eukaryota</taxon>
        <taxon>Fungi</taxon>
        <taxon>Dikarya</taxon>
        <taxon>Ascomycota</taxon>
        <taxon>Pezizomycotina</taxon>
        <taxon>Sordariomycetes</taxon>
        <taxon>Hypocreomycetidae</taxon>
        <taxon>Glomerellales</taxon>
        <taxon>Glomerellaceae</taxon>
        <taxon>Colletotrichum</taxon>
    </lineage>
</organism>
<dbReference type="RefSeq" id="XP_022477857.1">
    <property type="nucleotide sequence ID" value="XM_022615680.1"/>
</dbReference>
<protein>
    <submittedName>
        <fullName evidence="1">Uncharacterized protein</fullName>
    </submittedName>
</protein>
<keyword evidence="2" id="KW-1185">Reference proteome</keyword>
<evidence type="ECO:0000313" key="1">
    <source>
        <dbReference type="EMBL" id="OHF00715.1"/>
    </source>
</evidence>
<accession>A0A1G4BH60</accession>
<dbReference type="EMBL" id="MJBS01000025">
    <property type="protein sequence ID" value="OHF00715.1"/>
    <property type="molecule type" value="Genomic_DNA"/>
</dbReference>
<proteinExistence type="predicted"/>
<evidence type="ECO:0000313" key="2">
    <source>
        <dbReference type="Proteomes" id="UP000176998"/>
    </source>
</evidence>
<gene>
    <name evidence="1" type="ORF">CORC01_04032</name>
</gene>
<dbReference type="GeneID" id="34557190"/>
<reference evidence="1 2" key="1">
    <citation type="submission" date="2016-09" db="EMBL/GenBank/DDBJ databases">
        <authorList>
            <person name="Capua I."/>
            <person name="De Benedictis P."/>
            <person name="Joannis T."/>
            <person name="Lombin L.H."/>
            <person name="Cattoli G."/>
        </authorList>
    </citation>
    <scope>NUCLEOTIDE SEQUENCE [LARGE SCALE GENOMIC DNA]</scope>
    <source>
        <strain evidence="1 2">IMI 309357</strain>
    </source>
</reference>
<dbReference type="AlphaFoldDB" id="A0A1G4BH60"/>
<name>A0A1G4BH60_9PEZI</name>
<comment type="caution">
    <text evidence="1">The sequence shown here is derived from an EMBL/GenBank/DDBJ whole genome shotgun (WGS) entry which is preliminary data.</text>
</comment>
<dbReference type="Proteomes" id="UP000176998">
    <property type="component" value="Unassembled WGS sequence"/>
</dbReference>